<sequence>MPPHVRDGDGAVDCVASPLGPPTRQGTALVVADGSRVHVVAGRLPDGADGADGADGTGGTAVGYLRLRLPDERLHLAAVRGPDHAAAPTFPGGPPVELVDVTAADGLPPLRLWVPLLRLVLGLPAE</sequence>
<dbReference type="EMBL" id="BSUZ01000001">
    <property type="protein sequence ID" value="GMA86446.1"/>
    <property type="molecule type" value="Genomic_DNA"/>
</dbReference>
<reference evidence="2" key="1">
    <citation type="journal article" date="2019" name="Int. J. Syst. Evol. Microbiol.">
        <title>The Global Catalogue of Microorganisms (GCM) 10K type strain sequencing project: providing services to taxonomists for standard genome sequencing and annotation.</title>
        <authorList>
            <consortium name="The Broad Institute Genomics Platform"/>
            <consortium name="The Broad Institute Genome Sequencing Center for Infectious Disease"/>
            <person name="Wu L."/>
            <person name="Ma J."/>
        </authorList>
    </citation>
    <scope>NUCLEOTIDE SEQUENCE [LARGE SCALE GENOMIC DNA]</scope>
    <source>
        <strain evidence="2">NBRC 108730</strain>
    </source>
</reference>
<protein>
    <submittedName>
        <fullName evidence="1">Uncharacterized protein</fullName>
    </submittedName>
</protein>
<keyword evidence="2" id="KW-1185">Reference proteome</keyword>
<comment type="caution">
    <text evidence="1">The sequence shown here is derived from an EMBL/GenBank/DDBJ whole genome shotgun (WGS) entry which is preliminary data.</text>
</comment>
<dbReference type="Proteomes" id="UP001157017">
    <property type="component" value="Unassembled WGS sequence"/>
</dbReference>
<gene>
    <name evidence="1" type="ORF">GCM10025868_16960</name>
</gene>
<proteinExistence type="predicted"/>
<accession>A0ABQ6JFW1</accession>
<evidence type="ECO:0000313" key="2">
    <source>
        <dbReference type="Proteomes" id="UP001157017"/>
    </source>
</evidence>
<name>A0ABQ6JFW1_9ACTN</name>
<evidence type="ECO:0000313" key="1">
    <source>
        <dbReference type="EMBL" id="GMA86446.1"/>
    </source>
</evidence>
<organism evidence="1 2">
    <name type="scientific">Angustibacter aerolatus</name>
    <dbReference type="NCBI Taxonomy" id="1162965"/>
    <lineage>
        <taxon>Bacteria</taxon>
        <taxon>Bacillati</taxon>
        <taxon>Actinomycetota</taxon>
        <taxon>Actinomycetes</taxon>
        <taxon>Kineosporiales</taxon>
        <taxon>Kineosporiaceae</taxon>
    </lineage>
</organism>